<protein>
    <recommendedName>
        <fullName evidence="3">licheninase</fullName>
        <ecNumber evidence="3">3.2.1.73</ecNumber>
    </recommendedName>
</protein>
<dbReference type="InterPro" id="IPR003343">
    <property type="entry name" value="Big_2"/>
</dbReference>
<dbReference type="PANTHER" id="PTHR10963:SF55">
    <property type="entry name" value="GLYCOSIDE HYDROLASE FAMILY 16 PROTEIN"/>
    <property type="match status" value="1"/>
</dbReference>
<dbReference type="PATRIC" id="fig|1235802.3.peg.1887"/>
<dbReference type="InterPro" id="IPR000757">
    <property type="entry name" value="Beta-glucanase-like"/>
</dbReference>
<dbReference type="InterPro" id="IPR013320">
    <property type="entry name" value="ConA-like_dom_sf"/>
</dbReference>
<dbReference type="InterPro" id="IPR008264">
    <property type="entry name" value="Beta_glucanase"/>
</dbReference>
<sequence>MKRQFWQVITPVLTAAIAASFMTVTANAAKSGISQTKCILSKGDQVDLDIGGENERSGIYTVSNEQIASVKNNGLVTAKKTGKTTVTWTKGGTKYTCAVQVVKAPKISKTELILKEGQTKELSVEKNGNKKLSVVWSSSDSDIVTVKGGKVTAVSAGTAKIKVKIKGLAKTWTKEANVTVKSKGGSNIYDGYNLVWQETFDGESLQMEDWNIETHEPGWVNNELQEYTDSSENIYVKDGKLVIKPIETKGADGTVSYTSGRVNTQNKHNFKYGLFEAKLKVPKGQGFLPAFWMMPANENLYGQWPRCGEIDIMEVLGSQTDTSYGTLHFGNPHSESQGKYTLDSGSFADEYHTFGMEWEPGRIRWYVDGNLIHTENDWYSATEGQGEVTYPAPFDQPFYIILNLAVGGNWPGNPDASTNVEDARFLIDEVKVYQKDSYDENVEKPVKTVVLREPGADGNYVNNGDFSVSENLSDEQDWSFLNAMEGEASASVRDNEILIQTAKEGTVDYSVQLVQAGLPMKKGGTYRLSFDAYAAENRTMKTGVSAPDRGYKRYLEDTPVELTTQKKTYTYEFTMTDADDANGRLEFNMGAAGSAADIHISKVSIVKTGQTDLDKAEKTVRADGNYVYNAGFQEGKDRLGYWEINSNEGTTAAVTNQDNIRRLKVTAAAGTSKENPVTIVQNGLPLTEGDYALRFLAEGENGTSLKVKVAGQEFDAALTGGEQACQYKFEVPAGGLQTQEKGIVFEITQPGTYYLDDVRIEEDSLIKNGSFRAGFSGYEVYAYTASDVSYVVDSLNEDSAADFSIKNTGDAAWKIQLKQNNIELEKGQWYRLSLKAKSDRDRKLMFAIQRDGSSDDNWTPYSGEKTVMLTSEYQTYDIVFQMEHETDVKSVLSISMGAVDGEQIDQKHRICLDEILLEKTEKPVS</sequence>
<evidence type="ECO:0000313" key="9">
    <source>
        <dbReference type="EMBL" id="EMZ28754.1"/>
    </source>
</evidence>
<dbReference type="PROSITE" id="PS51762">
    <property type="entry name" value="GH16_2"/>
    <property type="match status" value="1"/>
</dbReference>
<dbReference type="InterPro" id="IPR008979">
    <property type="entry name" value="Galactose-bd-like_sf"/>
</dbReference>
<dbReference type="GO" id="GO:0042972">
    <property type="term" value="F:licheninase activity"/>
    <property type="evidence" value="ECO:0007669"/>
    <property type="project" value="UniProtKB-EC"/>
</dbReference>
<dbReference type="Gene3D" id="2.60.40.1080">
    <property type="match status" value="2"/>
</dbReference>
<dbReference type="HOGENOM" id="CLU_004151_1_0_9"/>
<dbReference type="STRING" id="1235802.C823_01781"/>
<dbReference type="Pfam" id="PF02018">
    <property type="entry name" value="CBM_4_9"/>
    <property type="match status" value="2"/>
</dbReference>
<dbReference type="CDD" id="cd08023">
    <property type="entry name" value="GH16_laminarinase_like"/>
    <property type="match status" value="1"/>
</dbReference>
<evidence type="ECO:0000256" key="3">
    <source>
        <dbReference type="ARBA" id="ARBA00012690"/>
    </source>
</evidence>
<comment type="caution">
    <text evidence="9">The sequence shown here is derived from an EMBL/GenBank/DDBJ whole genome shotgun (WGS) entry which is preliminary data.</text>
</comment>
<dbReference type="OrthoDB" id="9809583at2"/>
<dbReference type="SUPFAM" id="SSF49899">
    <property type="entry name" value="Concanavalin A-like lectins/glucanases"/>
    <property type="match status" value="1"/>
</dbReference>
<evidence type="ECO:0000256" key="1">
    <source>
        <dbReference type="ARBA" id="ARBA00000481"/>
    </source>
</evidence>
<comment type="catalytic activity">
    <reaction evidence="1">
        <text>Hydrolysis of (1-&gt;4)-beta-D-glucosidic linkages in beta-D-glucans containing (1-&gt;3)- and (1-&gt;4)-bonds.</text>
        <dbReference type="EC" id="3.2.1.73"/>
    </reaction>
</comment>
<dbReference type="PANTHER" id="PTHR10963">
    <property type="entry name" value="GLYCOSYL HYDROLASE-RELATED"/>
    <property type="match status" value="1"/>
</dbReference>
<evidence type="ECO:0000256" key="7">
    <source>
        <dbReference type="SAM" id="SignalP"/>
    </source>
</evidence>
<accession>N2AW79</accession>
<keyword evidence="5" id="KW-0326">Glycosidase</keyword>
<evidence type="ECO:0000256" key="5">
    <source>
        <dbReference type="ARBA" id="ARBA00023295"/>
    </source>
</evidence>
<dbReference type="EMBL" id="AQFT01000057">
    <property type="protein sequence ID" value="EMZ28754.1"/>
    <property type="molecule type" value="Genomic_DNA"/>
</dbReference>
<keyword evidence="10" id="KW-1185">Reference proteome</keyword>
<dbReference type="SUPFAM" id="SSF49373">
    <property type="entry name" value="Invasin/intimin cell-adhesion fragments"/>
    <property type="match status" value="2"/>
</dbReference>
<evidence type="ECO:0000256" key="6">
    <source>
        <dbReference type="PIRSR" id="PIRSR608264-1"/>
    </source>
</evidence>
<evidence type="ECO:0000259" key="8">
    <source>
        <dbReference type="PROSITE" id="PS51762"/>
    </source>
</evidence>
<dbReference type="Gene3D" id="2.60.120.260">
    <property type="entry name" value="Galactose-binding domain-like"/>
    <property type="match status" value="3"/>
</dbReference>
<evidence type="ECO:0000256" key="4">
    <source>
        <dbReference type="ARBA" id="ARBA00022801"/>
    </source>
</evidence>
<evidence type="ECO:0000256" key="2">
    <source>
        <dbReference type="ARBA" id="ARBA00006865"/>
    </source>
</evidence>
<dbReference type="InterPro" id="IPR003305">
    <property type="entry name" value="CenC_carb-bd"/>
</dbReference>
<dbReference type="GO" id="GO:0005975">
    <property type="term" value="P:carbohydrate metabolic process"/>
    <property type="evidence" value="ECO:0007669"/>
    <property type="project" value="InterPro"/>
</dbReference>
<dbReference type="Gene3D" id="2.60.120.200">
    <property type="match status" value="1"/>
</dbReference>
<comment type="similarity">
    <text evidence="2">Belongs to the glycosyl hydrolase 16 family.</text>
</comment>
<feature type="domain" description="GH16" evidence="8">
    <location>
        <begin position="198"/>
        <end position="438"/>
    </location>
</feature>
<dbReference type="EC" id="3.2.1.73" evidence="3"/>
<dbReference type="AlphaFoldDB" id="N2AW79"/>
<keyword evidence="4" id="KW-0378">Hydrolase</keyword>
<dbReference type="SMART" id="SM00635">
    <property type="entry name" value="BID_2"/>
    <property type="match status" value="2"/>
</dbReference>
<dbReference type="Pfam" id="PF02368">
    <property type="entry name" value="Big_2"/>
    <property type="match status" value="2"/>
</dbReference>
<dbReference type="eggNOG" id="COG2273">
    <property type="taxonomic scope" value="Bacteria"/>
</dbReference>
<name>N2AW79_9FIRM</name>
<evidence type="ECO:0000313" key="10">
    <source>
        <dbReference type="Proteomes" id="UP000012589"/>
    </source>
</evidence>
<feature type="signal peptide" evidence="7">
    <location>
        <begin position="1"/>
        <end position="28"/>
    </location>
</feature>
<proteinExistence type="inferred from homology"/>
<feature type="active site" description="Nucleophile" evidence="6">
    <location>
        <position position="309"/>
    </location>
</feature>
<dbReference type="InterPro" id="IPR050546">
    <property type="entry name" value="Glycosyl_Hydrlase_16"/>
</dbReference>
<dbReference type="Pfam" id="PF00722">
    <property type="entry name" value="Glyco_hydro_16"/>
    <property type="match status" value="1"/>
</dbReference>
<dbReference type="InterPro" id="IPR008964">
    <property type="entry name" value="Invasin/intimin_cell_adhesion"/>
</dbReference>
<gene>
    <name evidence="9" type="ORF">C823_01781</name>
</gene>
<dbReference type="Proteomes" id="UP000012589">
    <property type="component" value="Unassembled WGS sequence"/>
</dbReference>
<organism evidence="9 10">
    <name type="scientific">Eubacterium plexicaudatum ASF492</name>
    <dbReference type="NCBI Taxonomy" id="1235802"/>
    <lineage>
        <taxon>Bacteria</taxon>
        <taxon>Bacillati</taxon>
        <taxon>Bacillota</taxon>
        <taxon>Clostridia</taxon>
        <taxon>Eubacteriales</taxon>
        <taxon>Eubacteriaceae</taxon>
        <taxon>Eubacterium</taxon>
    </lineage>
</organism>
<keyword evidence="7" id="KW-0732">Signal</keyword>
<dbReference type="PRINTS" id="PR00737">
    <property type="entry name" value="GLHYDRLASE16"/>
</dbReference>
<feature type="chain" id="PRO_5004114117" description="licheninase" evidence="7">
    <location>
        <begin position="29"/>
        <end position="925"/>
    </location>
</feature>
<dbReference type="SUPFAM" id="SSF49785">
    <property type="entry name" value="Galactose-binding domain-like"/>
    <property type="match status" value="3"/>
</dbReference>
<feature type="active site" description="Proton donor" evidence="6">
    <location>
        <position position="314"/>
    </location>
</feature>
<reference evidence="9 10" key="1">
    <citation type="journal article" date="2014" name="Genome Announc.">
        <title>Draft genome sequences of the altered schaedler flora, a defined bacterial community from gnotobiotic mice.</title>
        <authorList>
            <person name="Wannemuehler M.J."/>
            <person name="Overstreet A.M."/>
            <person name="Ward D.V."/>
            <person name="Phillips G.J."/>
        </authorList>
    </citation>
    <scope>NUCLEOTIDE SEQUENCE [LARGE SCALE GENOMIC DNA]</scope>
    <source>
        <strain evidence="9 10">ASF492</strain>
    </source>
</reference>